<protein>
    <submittedName>
        <fullName evidence="2">Hydrolase</fullName>
    </submittedName>
</protein>
<dbReference type="STRING" id="1461322.OJ16_05085"/>
<dbReference type="OrthoDB" id="149912at2"/>
<gene>
    <name evidence="2" type="ORF">OJ16_05085</name>
</gene>
<dbReference type="GO" id="GO:0016787">
    <property type="term" value="F:hydrolase activity"/>
    <property type="evidence" value="ECO:0007669"/>
    <property type="project" value="UniProtKB-KW"/>
</dbReference>
<accession>A0A0C2KCB0</accession>
<dbReference type="InterPro" id="IPR029058">
    <property type="entry name" value="AB_hydrolase_fold"/>
</dbReference>
<dbReference type="RefSeq" id="WP_040988053.1">
    <property type="nucleotide sequence ID" value="NZ_JTKH01000006.1"/>
</dbReference>
<dbReference type="Pfam" id="PF00561">
    <property type="entry name" value="Abhydrolase_1"/>
    <property type="match status" value="1"/>
</dbReference>
<keyword evidence="2" id="KW-0378">Hydrolase</keyword>
<dbReference type="InterPro" id="IPR050266">
    <property type="entry name" value="AB_hydrolase_sf"/>
</dbReference>
<dbReference type="Gene3D" id="3.40.50.1820">
    <property type="entry name" value="alpha/beta hydrolase"/>
    <property type="match status" value="1"/>
</dbReference>
<dbReference type="InterPro" id="IPR000639">
    <property type="entry name" value="Epox_hydrolase-like"/>
</dbReference>
<proteinExistence type="predicted"/>
<comment type="caution">
    <text evidence="2">The sequence shown here is derived from an EMBL/GenBank/DDBJ whole genome shotgun (WGS) entry which is preliminary data.</text>
</comment>
<dbReference type="SUPFAM" id="SSF53474">
    <property type="entry name" value="alpha/beta-Hydrolases"/>
    <property type="match status" value="1"/>
</dbReference>
<evidence type="ECO:0000259" key="1">
    <source>
        <dbReference type="Pfam" id="PF00561"/>
    </source>
</evidence>
<dbReference type="EMBL" id="JTKH01000006">
    <property type="protein sequence ID" value="KII80675.1"/>
    <property type="molecule type" value="Genomic_DNA"/>
</dbReference>
<dbReference type="PANTHER" id="PTHR43798">
    <property type="entry name" value="MONOACYLGLYCEROL LIPASE"/>
    <property type="match status" value="1"/>
</dbReference>
<dbReference type="InterPro" id="IPR000073">
    <property type="entry name" value="AB_hydrolase_1"/>
</dbReference>
<reference evidence="2 3" key="1">
    <citation type="submission" date="2014-11" db="EMBL/GenBank/DDBJ databases">
        <title>Draft Genome Sequence of Vibrio piscirenalis strains CECT 8603T and CECT 8604, two marine Gammaproteobacterium isolated from cultured gilthead sea bream (Sparus aurata).</title>
        <authorList>
            <person name="Arahal D.R."/>
            <person name="Rodrigo-Torres L."/>
            <person name="Lucena T."/>
            <person name="Pujalte M.J."/>
        </authorList>
    </citation>
    <scope>NUCLEOTIDE SEQUENCE [LARGE SCALE GENOMIC DNA]</scope>
    <source>
        <strain evidence="2 3">DCR 1-4-2</strain>
    </source>
</reference>
<evidence type="ECO:0000313" key="3">
    <source>
        <dbReference type="Proteomes" id="UP000031672"/>
    </source>
</evidence>
<keyword evidence="3" id="KW-1185">Reference proteome</keyword>
<dbReference type="AlphaFoldDB" id="A0A0C2NX53"/>
<organism evidence="2 3">
    <name type="scientific">Vibrio renipiscarius</name>
    <dbReference type="NCBI Taxonomy" id="1461322"/>
    <lineage>
        <taxon>Bacteria</taxon>
        <taxon>Pseudomonadati</taxon>
        <taxon>Pseudomonadota</taxon>
        <taxon>Gammaproteobacteria</taxon>
        <taxon>Vibrionales</taxon>
        <taxon>Vibrionaceae</taxon>
        <taxon>Vibrio</taxon>
    </lineage>
</organism>
<name>A0A0C2NX53_9VIBR</name>
<evidence type="ECO:0000313" key="2">
    <source>
        <dbReference type="EMBL" id="KII80675.1"/>
    </source>
</evidence>
<dbReference type="PANTHER" id="PTHR43798:SF33">
    <property type="entry name" value="HYDROLASE, PUTATIVE (AFU_ORTHOLOGUE AFUA_2G14860)-RELATED"/>
    <property type="match status" value="1"/>
</dbReference>
<dbReference type="Proteomes" id="UP000031672">
    <property type="component" value="Unassembled WGS sequence"/>
</dbReference>
<dbReference type="PRINTS" id="PR00412">
    <property type="entry name" value="EPOXHYDRLASE"/>
</dbReference>
<dbReference type="GO" id="GO:0016020">
    <property type="term" value="C:membrane"/>
    <property type="evidence" value="ECO:0007669"/>
    <property type="project" value="TreeGrafter"/>
</dbReference>
<sequence length="281" mass="31454">MLRSTHFELSFGSVAALEYGDVKTAPYSIVFLHGWLDNAASFQTTIDALITLEPNVHICAIDLPGHGFSSHKSADNFYLFFDYLDDIYQLLANISPNKLLLVGHSLGALLASCYSAAFPEQVAGLVQIEGNGPLAESPENSVMRLRAGIKSRQRIRNKPLRTFPTLDDAVALRARVNQLRVEQIKPVVCRGLFERENGWAWRHDVKLQSDSLYRMANEHAAQFRQQIVCPQLIILGTSGFEHLRQDNDSVQHVVYIEGGHHCHLQQPQAVAERIFGLVNII</sequence>
<accession>A0A0C2NX53</accession>
<feature type="domain" description="AB hydrolase-1" evidence="1">
    <location>
        <begin position="28"/>
        <end position="141"/>
    </location>
</feature>